<dbReference type="EMBL" id="JAIZAY010000020">
    <property type="protein sequence ID" value="KAJ8022676.1"/>
    <property type="molecule type" value="Genomic_DNA"/>
</dbReference>
<keyword evidence="5" id="KW-0746">Sphingolipid metabolism</keyword>
<dbReference type="Pfam" id="PF14360">
    <property type="entry name" value="PAP2_C"/>
    <property type="match status" value="1"/>
</dbReference>
<dbReference type="InterPro" id="IPR001660">
    <property type="entry name" value="SAM"/>
</dbReference>
<feature type="transmembrane region" description="Helical" evidence="10">
    <location>
        <begin position="152"/>
        <end position="170"/>
    </location>
</feature>
<evidence type="ECO:0000256" key="7">
    <source>
        <dbReference type="ARBA" id="ARBA00023098"/>
    </source>
</evidence>
<protein>
    <submittedName>
        <fullName evidence="12">Sphingomyelin synthase-related protein 1</fullName>
    </submittedName>
</protein>
<feature type="transmembrane region" description="Helical" evidence="10">
    <location>
        <begin position="344"/>
        <end position="362"/>
    </location>
</feature>
<dbReference type="GO" id="GO:0005789">
    <property type="term" value="C:endoplasmic reticulum membrane"/>
    <property type="evidence" value="ECO:0007669"/>
    <property type="project" value="TreeGrafter"/>
</dbReference>
<sequence length="421" mass="48352">MSSRKSVTKWTCEDVGVWLQNNGFQEYKDLFCVSHKIDGPALLYITEEDLKNPPLNLTVLGDVKRLTIGITVLRNQTQGYLKHSLGAQAHGNQGLYDVVERSPSAKSSRHRRTSRVSQNCNGHHSPRRKQLHMDVVRPPVQPTFEPEIHKTVISYIYVTIVLFLTAFVMVEVHDRVPDSDKYPPLPDIILDNLPYMPWAFMASELCGVILAIILLAVIIFHKHKFIVLRRLFAILGTVFLLRCVTMFMTSLSVPDHRLGCAGKMYGDWNIKLWRALEIFSGFGMTLTGVRTCGDYMFSGHTIVITTLNHFITEYTPRNFHLLHTLSWILNIFGTFFVLAAHEHYSIDVIIAFYITSRLFLYYHTLANTRAVRHSDDRTKVWFPMFAYFESNIDGVVPNEFCWPFPVPGSLEDFLPSYDKDD</sequence>
<keyword evidence="3" id="KW-0808">Transferase</keyword>
<dbReference type="GO" id="GO:0047493">
    <property type="term" value="F:ceramide cholinephosphotransferase activity"/>
    <property type="evidence" value="ECO:0007669"/>
    <property type="project" value="TreeGrafter"/>
</dbReference>
<evidence type="ECO:0000256" key="4">
    <source>
        <dbReference type="ARBA" id="ARBA00022692"/>
    </source>
</evidence>
<keyword evidence="7" id="KW-0443">Lipid metabolism</keyword>
<accession>A0A9Q0YJV0</accession>
<dbReference type="PANTHER" id="PTHR21290:SF25">
    <property type="entry name" value="SPHINGOMYELIN SYNTHASE-RELATED PROTEIN 1"/>
    <property type="match status" value="1"/>
</dbReference>
<evidence type="ECO:0000256" key="10">
    <source>
        <dbReference type="SAM" id="Phobius"/>
    </source>
</evidence>
<dbReference type="FunFam" id="1.10.150.50:FF:000037">
    <property type="entry name" value="sphingomyelin synthase-related protein 1 isoform X1"/>
    <property type="match status" value="1"/>
</dbReference>
<feature type="domain" description="SAM" evidence="11">
    <location>
        <begin position="10"/>
        <end position="76"/>
    </location>
</feature>
<feature type="transmembrane region" description="Helical" evidence="10">
    <location>
        <begin position="319"/>
        <end position="338"/>
    </location>
</feature>
<comment type="caution">
    <text evidence="12">The sequence shown here is derived from an EMBL/GenBank/DDBJ whole genome shotgun (WGS) entry which is preliminary data.</text>
</comment>
<dbReference type="AlphaFoldDB" id="A0A9Q0YJV0"/>
<keyword evidence="4 10" id="KW-0812">Transmembrane</keyword>
<evidence type="ECO:0000256" key="2">
    <source>
        <dbReference type="ARBA" id="ARBA00005441"/>
    </source>
</evidence>
<dbReference type="Pfam" id="PF00536">
    <property type="entry name" value="SAM_1"/>
    <property type="match status" value="1"/>
</dbReference>
<dbReference type="GO" id="GO:0046513">
    <property type="term" value="P:ceramide biosynthetic process"/>
    <property type="evidence" value="ECO:0007669"/>
    <property type="project" value="TreeGrafter"/>
</dbReference>
<reference evidence="12" key="1">
    <citation type="submission" date="2021-10" db="EMBL/GenBank/DDBJ databases">
        <title>Tropical sea cucumber genome reveals ecological adaptation and Cuvierian tubules defense mechanism.</title>
        <authorList>
            <person name="Chen T."/>
        </authorList>
    </citation>
    <scope>NUCLEOTIDE SEQUENCE</scope>
    <source>
        <strain evidence="12">Nanhai2018</strain>
        <tissue evidence="12">Muscle</tissue>
    </source>
</reference>
<dbReference type="InterPro" id="IPR013761">
    <property type="entry name" value="SAM/pointed_sf"/>
</dbReference>
<evidence type="ECO:0000256" key="8">
    <source>
        <dbReference type="ARBA" id="ARBA00023136"/>
    </source>
</evidence>
<name>A0A9Q0YJV0_HOLLE</name>
<dbReference type="SUPFAM" id="SSF47769">
    <property type="entry name" value="SAM/Pointed domain"/>
    <property type="match status" value="1"/>
</dbReference>
<keyword evidence="8 10" id="KW-0472">Membrane</keyword>
<dbReference type="SMART" id="SM00454">
    <property type="entry name" value="SAM"/>
    <property type="match status" value="1"/>
</dbReference>
<dbReference type="Gene3D" id="1.10.150.50">
    <property type="entry name" value="Transcription Factor, Ets-1"/>
    <property type="match status" value="1"/>
</dbReference>
<feature type="region of interest" description="Disordered" evidence="9">
    <location>
        <begin position="101"/>
        <end position="128"/>
    </location>
</feature>
<evidence type="ECO:0000256" key="6">
    <source>
        <dbReference type="ARBA" id="ARBA00022989"/>
    </source>
</evidence>
<dbReference type="InterPro" id="IPR025749">
    <property type="entry name" value="Sphingomyelin_synth-like_dom"/>
</dbReference>
<dbReference type="GO" id="GO:0000139">
    <property type="term" value="C:Golgi membrane"/>
    <property type="evidence" value="ECO:0007669"/>
    <property type="project" value="TreeGrafter"/>
</dbReference>
<feature type="transmembrane region" description="Helical" evidence="10">
    <location>
        <begin position="231"/>
        <end position="252"/>
    </location>
</feature>
<dbReference type="InterPro" id="IPR045221">
    <property type="entry name" value="Sphingomyelin_synth-like"/>
</dbReference>
<evidence type="ECO:0000256" key="9">
    <source>
        <dbReference type="SAM" id="MobiDB-lite"/>
    </source>
</evidence>
<evidence type="ECO:0000256" key="1">
    <source>
        <dbReference type="ARBA" id="ARBA00004141"/>
    </source>
</evidence>
<dbReference type="PANTHER" id="PTHR21290">
    <property type="entry name" value="SPHINGOMYELIN SYNTHETASE"/>
    <property type="match status" value="1"/>
</dbReference>
<dbReference type="GO" id="GO:0005886">
    <property type="term" value="C:plasma membrane"/>
    <property type="evidence" value="ECO:0007669"/>
    <property type="project" value="TreeGrafter"/>
</dbReference>
<keyword evidence="6 10" id="KW-1133">Transmembrane helix</keyword>
<dbReference type="GO" id="GO:0033188">
    <property type="term" value="F:sphingomyelin synthase activity"/>
    <property type="evidence" value="ECO:0007669"/>
    <property type="project" value="TreeGrafter"/>
</dbReference>
<comment type="subcellular location">
    <subcellularLocation>
        <location evidence="1">Membrane</location>
        <topology evidence="1">Multi-pass membrane protein</topology>
    </subcellularLocation>
</comment>
<evidence type="ECO:0000313" key="13">
    <source>
        <dbReference type="Proteomes" id="UP001152320"/>
    </source>
</evidence>
<evidence type="ECO:0000256" key="5">
    <source>
        <dbReference type="ARBA" id="ARBA00022919"/>
    </source>
</evidence>
<keyword evidence="13" id="KW-1185">Reference proteome</keyword>
<evidence type="ECO:0000256" key="3">
    <source>
        <dbReference type="ARBA" id="ARBA00022679"/>
    </source>
</evidence>
<dbReference type="PROSITE" id="PS50105">
    <property type="entry name" value="SAM_DOMAIN"/>
    <property type="match status" value="1"/>
</dbReference>
<feature type="transmembrane region" description="Helical" evidence="10">
    <location>
        <begin position="195"/>
        <end position="219"/>
    </location>
</feature>
<organism evidence="12 13">
    <name type="scientific">Holothuria leucospilota</name>
    <name type="common">Black long sea cucumber</name>
    <name type="synonym">Mertensiothuria leucospilota</name>
    <dbReference type="NCBI Taxonomy" id="206669"/>
    <lineage>
        <taxon>Eukaryota</taxon>
        <taxon>Metazoa</taxon>
        <taxon>Echinodermata</taxon>
        <taxon>Eleutherozoa</taxon>
        <taxon>Echinozoa</taxon>
        <taxon>Holothuroidea</taxon>
        <taxon>Aspidochirotacea</taxon>
        <taxon>Aspidochirotida</taxon>
        <taxon>Holothuriidae</taxon>
        <taxon>Holothuria</taxon>
    </lineage>
</organism>
<gene>
    <name evidence="12" type="ORF">HOLleu_37641</name>
</gene>
<evidence type="ECO:0000259" key="11">
    <source>
        <dbReference type="PROSITE" id="PS50105"/>
    </source>
</evidence>
<comment type="similarity">
    <text evidence="2">Belongs to the sphingomyelin synthase family.</text>
</comment>
<dbReference type="Proteomes" id="UP001152320">
    <property type="component" value="Chromosome 20"/>
</dbReference>
<evidence type="ECO:0000313" key="12">
    <source>
        <dbReference type="EMBL" id="KAJ8022676.1"/>
    </source>
</evidence>
<proteinExistence type="inferred from homology"/>
<dbReference type="CDD" id="cd09515">
    <property type="entry name" value="SAM_SGMS1-like"/>
    <property type="match status" value="1"/>
</dbReference>
<dbReference type="OrthoDB" id="422827at2759"/>